<gene>
    <name evidence="1" type="ORF">GHA_00029</name>
    <name evidence="2" type="ORF">NCTC8782_04116</name>
</gene>
<sequence length="230" mass="27681">MYFYQSNREVCQYISEHELWVLGRITGIHNKTTHKNEKMLEPLWRKYDKNIEGISIFYSKMDAAFYSTYLAQRFNEKWDVYPLDDFNIKEMMMNNQQIKKTDDYYLLLHAGLWANKEHEIISSNYHLAQVTIPAKYNPGIITEDSEHPILQIPQKITDEFCKIWRKRFPDFINHTKSLCSYDIDYLKEQSLIAYNRIKLKESSRIDDCVYMATWENSWIFCNPENLNLIK</sequence>
<evidence type="ECO:0000313" key="3">
    <source>
        <dbReference type="Proteomes" id="UP000255286"/>
    </source>
</evidence>
<evidence type="ECO:0000313" key="4">
    <source>
        <dbReference type="Proteomes" id="UP000835792"/>
    </source>
</evidence>
<dbReference type="EMBL" id="CAHPRB010000001">
    <property type="protein sequence ID" value="CAB5527841.1"/>
    <property type="molecule type" value="Genomic_DNA"/>
</dbReference>
<name>A0A9Q8E9V8_9ENTR</name>
<dbReference type="AlphaFoldDB" id="A0A9Q8E9V8"/>
<keyword evidence="4" id="KW-1185">Reference proteome</keyword>
<organism evidence="2 3">
    <name type="scientific">Citrobacter youngae</name>
    <dbReference type="NCBI Taxonomy" id="133448"/>
    <lineage>
        <taxon>Bacteria</taxon>
        <taxon>Pseudomonadati</taxon>
        <taxon>Pseudomonadota</taxon>
        <taxon>Gammaproteobacteria</taxon>
        <taxon>Enterobacterales</taxon>
        <taxon>Enterobacteriaceae</taxon>
        <taxon>Citrobacter</taxon>
        <taxon>Citrobacter freundii complex</taxon>
    </lineage>
</organism>
<dbReference type="Proteomes" id="UP000255286">
    <property type="component" value="Unassembled WGS sequence"/>
</dbReference>
<proteinExistence type="predicted"/>
<accession>A0A9Q8E9V8</accession>
<dbReference type="EMBL" id="UIGT01000001">
    <property type="protein sequence ID" value="SUX81488.1"/>
    <property type="molecule type" value="Genomic_DNA"/>
</dbReference>
<reference evidence="2 3" key="1">
    <citation type="submission" date="2018-06" db="EMBL/GenBank/DDBJ databases">
        <authorList>
            <consortium name="Pathogen Informatics"/>
            <person name="Doyle S."/>
        </authorList>
    </citation>
    <scope>NUCLEOTIDE SEQUENCE [LARGE SCALE GENOMIC DNA]</scope>
    <source>
        <strain evidence="2 3">NCTC8782</strain>
    </source>
</reference>
<protein>
    <submittedName>
        <fullName evidence="2">Uncharacterized protein</fullName>
    </submittedName>
</protein>
<dbReference type="Proteomes" id="UP000835792">
    <property type="component" value="Unassembled WGS sequence"/>
</dbReference>
<evidence type="ECO:0000313" key="1">
    <source>
        <dbReference type="EMBL" id="CAB5527841.1"/>
    </source>
</evidence>
<evidence type="ECO:0000313" key="2">
    <source>
        <dbReference type="EMBL" id="SUX81488.1"/>
    </source>
</evidence>
<reference evidence="1" key="2">
    <citation type="submission" date="2020-05" db="EMBL/GenBank/DDBJ databases">
        <authorList>
            <person name="Delgado-Blas J."/>
        </authorList>
    </citation>
    <scope>NUCLEOTIDE SEQUENCE</scope>
    <source>
        <strain evidence="1">BB1468</strain>
    </source>
</reference>
<comment type="caution">
    <text evidence="2">The sequence shown here is derived from an EMBL/GenBank/DDBJ whole genome shotgun (WGS) entry which is preliminary data.</text>
</comment>